<keyword evidence="2" id="KW-1185">Reference proteome</keyword>
<comment type="caution">
    <text evidence="1">The sequence shown here is derived from an EMBL/GenBank/DDBJ whole genome shotgun (WGS) entry which is preliminary data.</text>
</comment>
<dbReference type="RefSeq" id="WP_191835164.1">
    <property type="nucleotide sequence ID" value="NZ_JAANNT010000035.1"/>
</dbReference>
<accession>A0A7Y6F513</accession>
<dbReference type="AlphaFoldDB" id="A0A7Y6F513"/>
<reference evidence="1 2" key="1">
    <citation type="submission" date="2020-03" db="EMBL/GenBank/DDBJ databases">
        <title>Complete genome sequence of sixteen Streptomyces strains facilitates identification of candidate genes involved in plant growth-promotion in grain legumes and cereals.</title>
        <authorList>
            <person name="Gopalakrishnan S."/>
            <person name="Thakur V."/>
            <person name="Saxena R."/>
            <person name="Vadlamudi S."/>
            <person name="Purohit S."/>
            <person name="Kumar V."/>
            <person name="Rathore A."/>
            <person name="Chitikineni A."/>
            <person name="Varshney R.K."/>
        </authorList>
    </citation>
    <scope>NUCLEOTIDE SEQUENCE [LARGE SCALE GENOMIC DNA]</scope>
    <source>
        <strain evidence="1 2">KAI-180</strain>
    </source>
</reference>
<evidence type="ECO:0000313" key="2">
    <source>
        <dbReference type="Proteomes" id="UP000540128"/>
    </source>
</evidence>
<dbReference type="Proteomes" id="UP000540128">
    <property type="component" value="Unassembled WGS sequence"/>
</dbReference>
<dbReference type="EMBL" id="JAANNT010000035">
    <property type="protein sequence ID" value="NUV31999.1"/>
    <property type="molecule type" value="Genomic_DNA"/>
</dbReference>
<organism evidence="1 2">
    <name type="scientific">Streptomyces odorifer</name>
    <dbReference type="NCBI Taxonomy" id="53450"/>
    <lineage>
        <taxon>Bacteria</taxon>
        <taxon>Bacillati</taxon>
        <taxon>Actinomycetota</taxon>
        <taxon>Actinomycetes</taxon>
        <taxon>Kitasatosporales</taxon>
        <taxon>Streptomycetaceae</taxon>
        <taxon>Streptomyces</taxon>
        <taxon>Streptomyces albidoflavus group</taxon>
    </lineage>
</organism>
<protein>
    <submittedName>
        <fullName evidence="1">Uncharacterized protein</fullName>
    </submittedName>
</protein>
<gene>
    <name evidence="1" type="ORF">G6W59_27540</name>
</gene>
<evidence type="ECO:0000313" key="1">
    <source>
        <dbReference type="EMBL" id="NUV31999.1"/>
    </source>
</evidence>
<proteinExistence type="predicted"/>
<sequence length="157" mass="17665">MSEPMSKPTRIKLEVDRDGWTSNLQVNLAQVDDNDSGWGYRLAGPKYNGSSRNLLSRTLDERDAQEIRDALNAVFPDERITQLTDERDRARRWAVGLEQEVAELTRQRDRIANDVAAALPSRAEVLREAAALVARFTGNDLDANAKMLRRAAEQATQ</sequence>
<name>A0A7Y6F513_9ACTN</name>